<proteinExistence type="predicted"/>
<comment type="caution">
    <text evidence="2">The sequence shown here is derived from an EMBL/GenBank/DDBJ whole genome shotgun (WGS) entry which is preliminary data.</text>
</comment>
<dbReference type="EMBL" id="MU003765">
    <property type="protein sequence ID" value="KAF2726133.1"/>
    <property type="molecule type" value="Genomic_DNA"/>
</dbReference>
<gene>
    <name evidence="2" type="ORF">K431DRAFT_299240</name>
</gene>
<keyword evidence="3" id="KW-1185">Reference proteome</keyword>
<evidence type="ECO:0000313" key="3">
    <source>
        <dbReference type="Proteomes" id="UP000799441"/>
    </source>
</evidence>
<feature type="compositionally biased region" description="Polar residues" evidence="1">
    <location>
        <begin position="168"/>
        <end position="183"/>
    </location>
</feature>
<evidence type="ECO:0000313" key="2">
    <source>
        <dbReference type="EMBL" id="KAF2726133.1"/>
    </source>
</evidence>
<feature type="compositionally biased region" description="Low complexity" evidence="1">
    <location>
        <begin position="142"/>
        <end position="152"/>
    </location>
</feature>
<dbReference type="AlphaFoldDB" id="A0A9P4UUV1"/>
<name>A0A9P4UUV1_9PEZI</name>
<feature type="compositionally biased region" description="Basic and acidic residues" evidence="1">
    <location>
        <begin position="510"/>
        <end position="519"/>
    </location>
</feature>
<evidence type="ECO:0000256" key="1">
    <source>
        <dbReference type="SAM" id="MobiDB-lite"/>
    </source>
</evidence>
<sequence length="675" mass="73500">MGTLAGMDNPSLSFEQACAGPFDWNFPSPTATPTHSTFGSSSNVLHTPKSASYHSHFHDAFATPQMPTFQTPQLAQLQAMTPLHRPQSSAETLRSSFIAQQQANAGRVVSAVQHPQPPMFQASPPSTWQPSMPAPMVDQNGQPLPYDTTQTQTPPPTRDTSARKRTQQPEQQQIAFGTPSTIASRRFVSPQRQAEEQHGFMAQQVPMQYPQIQFSPDMQGLGNVGPATAPVQSQTRLLWDQTMNTPAPGMQPKLDDPFGCDGQGPGQMYSAPAETSRDPTFPFNTPAMTSFGTQNPPSYATTGIDCSSLNSFAMPSGFLPHSTSVDPSLVYSSPAKPFTQPPQKAKSSRESFLQESRRRSSAAVGHARSETSSSGDTVYNRPTVSLRRSNTSGSLRHHAAHTPMRAEEALSRSHSVHLLPPRTASPLKRVGRTPLNSISESSRPKPRASVRLEIDENGCARTVTDRQDGSPNKALRERYPALWDSDSSGDESDGSEQIPSRAASFSFTRGQERTSKAARLEAPVENLEGLSIPRSGSSSSMRVTPSKAAVAAAAQLRRQGSARKAPTRELQRRKSTLSSTTSTIDSCPFDMSMVDPQLSRPMERPAMQQPNVNLSHRNSFAPTAADSYFMSFDQSVNSFQQQQLAMSPINEMSFYDSMSSVPTVDGVATRARRRL</sequence>
<feature type="compositionally biased region" description="Basic and acidic residues" evidence="1">
    <location>
        <begin position="463"/>
        <end position="479"/>
    </location>
</feature>
<organism evidence="2 3">
    <name type="scientific">Polychaeton citri CBS 116435</name>
    <dbReference type="NCBI Taxonomy" id="1314669"/>
    <lineage>
        <taxon>Eukaryota</taxon>
        <taxon>Fungi</taxon>
        <taxon>Dikarya</taxon>
        <taxon>Ascomycota</taxon>
        <taxon>Pezizomycotina</taxon>
        <taxon>Dothideomycetes</taxon>
        <taxon>Dothideomycetidae</taxon>
        <taxon>Capnodiales</taxon>
        <taxon>Capnodiaceae</taxon>
        <taxon>Polychaeton</taxon>
    </lineage>
</organism>
<feature type="region of interest" description="Disordered" evidence="1">
    <location>
        <begin position="557"/>
        <end position="590"/>
    </location>
</feature>
<dbReference type="OrthoDB" id="436852at2759"/>
<protein>
    <submittedName>
        <fullName evidence="2">Uncharacterized protein</fullName>
    </submittedName>
</protein>
<feature type="region of interest" description="Disordered" evidence="1">
    <location>
        <begin position="115"/>
        <end position="183"/>
    </location>
</feature>
<reference evidence="2" key="1">
    <citation type="journal article" date="2020" name="Stud. Mycol.">
        <title>101 Dothideomycetes genomes: a test case for predicting lifestyles and emergence of pathogens.</title>
        <authorList>
            <person name="Haridas S."/>
            <person name="Albert R."/>
            <person name="Binder M."/>
            <person name="Bloem J."/>
            <person name="Labutti K."/>
            <person name="Salamov A."/>
            <person name="Andreopoulos B."/>
            <person name="Baker S."/>
            <person name="Barry K."/>
            <person name="Bills G."/>
            <person name="Bluhm B."/>
            <person name="Cannon C."/>
            <person name="Castanera R."/>
            <person name="Culley D."/>
            <person name="Daum C."/>
            <person name="Ezra D."/>
            <person name="Gonzalez J."/>
            <person name="Henrissat B."/>
            <person name="Kuo A."/>
            <person name="Liang C."/>
            <person name="Lipzen A."/>
            <person name="Lutzoni F."/>
            <person name="Magnuson J."/>
            <person name="Mondo S."/>
            <person name="Nolan M."/>
            <person name="Ohm R."/>
            <person name="Pangilinan J."/>
            <person name="Park H.-J."/>
            <person name="Ramirez L."/>
            <person name="Alfaro M."/>
            <person name="Sun H."/>
            <person name="Tritt A."/>
            <person name="Yoshinaga Y."/>
            <person name="Zwiers L.-H."/>
            <person name="Turgeon B."/>
            <person name="Goodwin S."/>
            <person name="Spatafora J."/>
            <person name="Crous P."/>
            <person name="Grigoriev I."/>
        </authorList>
    </citation>
    <scope>NUCLEOTIDE SEQUENCE</scope>
    <source>
        <strain evidence="2">CBS 116435</strain>
    </source>
</reference>
<feature type="compositionally biased region" description="Polar residues" evidence="1">
    <location>
        <begin position="370"/>
        <end position="394"/>
    </location>
</feature>
<accession>A0A9P4UUV1</accession>
<dbReference type="Proteomes" id="UP000799441">
    <property type="component" value="Unassembled WGS sequence"/>
</dbReference>
<feature type="region of interest" description="Disordered" evidence="1">
    <location>
        <begin position="333"/>
        <end position="521"/>
    </location>
</feature>